<dbReference type="GO" id="GO:0016627">
    <property type="term" value="F:oxidoreductase activity, acting on the CH-CH group of donors"/>
    <property type="evidence" value="ECO:0007669"/>
    <property type="project" value="InterPro"/>
</dbReference>
<dbReference type="Proteomes" id="UP000179627">
    <property type="component" value="Unassembled WGS sequence"/>
</dbReference>
<name>A0A1S1R066_9ACTN</name>
<dbReference type="Pfam" id="PF00441">
    <property type="entry name" value="Acyl-CoA_dh_1"/>
    <property type="match status" value="1"/>
</dbReference>
<keyword evidence="3 6" id="KW-0285">Flavoprotein</keyword>
<protein>
    <submittedName>
        <fullName evidence="11">Acyl-CoA dehydrogenase</fullName>
    </submittedName>
</protein>
<evidence type="ECO:0000256" key="4">
    <source>
        <dbReference type="ARBA" id="ARBA00022827"/>
    </source>
</evidence>
<dbReference type="EMBL" id="MBLM01000080">
    <property type="protein sequence ID" value="OHV40348.1"/>
    <property type="molecule type" value="Genomic_DNA"/>
</dbReference>
<evidence type="ECO:0000313" key="12">
    <source>
        <dbReference type="Proteomes" id="UP000179627"/>
    </source>
</evidence>
<dbReference type="InterPro" id="IPR009075">
    <property type="entry name" value="AcylCo_DH/oxidase_C"/>
</dbReference>
<dbReference type="InterPro" id="IPR037069">
    <property type="entry name" value="AcylCoA_DH/ox_N_sf"/>
</dbReference>
<comment type="similarity">
    <text evidence="2 6">Belongs to the acyl-CoA dehydrogenase family.</text>
</comment>
<dbReference type="InterPro" id="IPR013786">
    <property type="entry name" value="AcylCoA_DH/ox_N"/>
</dbReference>
<dbReference type="AlphaFoldDB" id="A0A1S1R066"/>
<organism evidence="11 12">
    <name type="scientific">Parafrankia colletiae</name>
    <dbReference type="NCBI Taxonomy" id="573497"/>
    <lineage>
        <taxon>Bacteria</taxon>
        <taxon>Bacillati</taxon>
        <taxon>Actinomycetota</taxon>
        <taxon>Actinomycetes</taxon>
        <taxon>Frankiales</taxon>
        <taxon>Frankiaceae</taxon>
        <taxon>Parafrankia</taxon>
    </lineage>
</organism>
<evidence type="ECO:0000259" key="8">
    <source>
        <dbReference type="Pfam" id="PF00441"/>
    </source>
</evidence>
<dbReference type="PANTHER" id="PTHR43292">
    <property type="entry name" value="ACYL-COA DEHYDROGENASE"/>
    <property type="match status" value="1"/>
</dbReference>
<dbReference type="InterPro" id="IPR036250">
    <property type="entry name" value="AcylCo_DH-like_C"/>
</dbReference>
<feature type="region of interest" description="Disordered" evidence="7">
    <location>
        <begin position="349"/>
        <end position="368"/>
    </location>
</feature>
<evidence type="ECO:0000256" key="1">
    <source>
        <dbReference type="ARBA" id="ARBA00001974"/>
    </source>
</evidence>
<dbReference type="Pfam" id="PF02770">
    <property type="entry name" value="Acyl-CoA_dh_M"/>
    <property type="match status" value="1"/>
</dbReference>
<sequence>MEANLERGQASGLRRGDTDPAAIAAGRALQRRLYEAGYTGITWPREYGGQGLGPEYERAFQQEARGYRLPDLGIAGGTTFGVCAMTMLAHASADFLRRHIPRILAGEELFVQFFSEPEAGSDLAGVRTRAVRSGDGWVLNGSKIWSSGAYYADWGMCLARTDWDVPKHRGLTWFAVPVTAPGVTVERIRQITGDAEFCQEFFDDVVLGDGDVIGQVNDGWTVAQTMLMFERGGGLSHGTRTTGASTGVAPDLVELARATGRLADPLTRDLIVRAHVDDVARRALLARLGERMRTDPAQALHLASYAKLVSGVHDPIRADIAMRIGGADAVNWETVGADGACADGAHGDAVSGDAVNRDERPGDSPGPKVAVGFLNSRFMSIAGGTNEMQRNSIGERVLGLPREPSFDRGKPFREVLRDARGWSSARE</sequence>
<reference evidence="12" key="1">
    <citation type="submission" date="2016-07" db="EMBL/GenBank/DDBJ databases">
        <title>Sequence Frankia sp. strain CcI1.17.</title>
        <authorList>
            <person name="Ghodhbane-Gtari F."/>
            <person name="Swanson E."/>
            <person name="Gueddou A."/>
            <person name="Morris K."/>
            <person name="Hezbri K."/>
            <person name="Ktari A."/>
            <person name="Nouioui I."/>
            <person name="Abebe-Akele F."/>
            <person name="Simpson S."/>
            <person name="Thomas K."/>
            <person name="Gtari M."/>
            <person name="Tisa L.S."/>
            <person name="Hurst S."/>
        </authorList>
    </citation>
    <scope>NUCLEOTIDE SEQUENCE [LARGE SCALE GENOMIC DNA]</scope>
    <source>
        <strain evidence="12">Cc1.17</strain>
    </source>
</reference>
<dbReference type="Gene3D" id="1.10.540.10">
    <property type="entry name" value="Acyl-CoA dehydrogenase/oxidase, N-terminal domain"/>
    <property type="match status" value="1"/>
</dbReference>
<dbReference type="SUPFAM" id="SSF47203">
    <property type="entry name" value="Acyl-CoA dehydrogenase C-terminal domain-like"/>
    <property type="match status" value="1"/>
</dbReference>
<evidence type="ECO:0000259" key="9">
    <source>
        <dbReference type="Pfam" id="PF02770"/>
    </source>
</evidence>
<dbReference type="InterPro" id="IPR009100">
    <property type="entry name" value="AcylCoA_DH/oxidase_NM_dom_sf"/>
</dbReference>
<feature type="domain" description="Acyl-CoA dehydrogenase/oxidase C-terminal" evidence="8">
    <location>
        <begin position="217"/>
        <end position="398"/>
    </location>
</feature>
<evidence type="ECO:0000259" key="10">
    <source>
        <dbReference type="Pfam" id="PF02771"/>
    </source>
</evidence>
<evidence type="ECO:0000313" key="11">
    <source>
        <dbReference type="EMBL" id="OHV40348.1"/>
    </source>
</evidence>
<keyword evidence="5 6" id="KW-0560">Oxidoreductase</keyword>
<comment type="caution">
    <text evidence="11">The sequence shown here is derived from an EMBL/GenBank/DDBJ whole genome shotgun (WGS) entry which is preliminary data.</text>
</comment>
<proteinExistence type="inferred from homology"/>
<dbReference type="FunFam" id="2.40.110.10:FF:000011">
    <property type="entry name" value="Acyl-CoA dehydrogenase FadE34"/>
    <property type="match status" value="1"/>
</dbReference>
<accession>A0A1S1R066</accession>
<dbReference type="InterPro" id="IPR052161">
    <property type="entry name" value="Mycobact_Acyl-CoA_DH"/>
</dbReference>
<dbReference type="Pfam" id="PF02771">
    <property type="entry name" value="Acyl-CoA_dh_N"/>
    <property type="match status" value="1"/>
</dbReference>
<feature type="domain" description="Acyl-CoA oxidase/dehydrogenase middle" evidence="9">
    <location>
        <begin position="114"/>
        <end position="205"/>
    </location>
</feature>
<gene>
    <name evidence="11" type="ORF">CC117_14025</name>
</gene>
<keyword evidence="4 6" id="KW-0274">FAD</keyword>
<dbReference type="InterPro" id="IPR046373">
    <property type="entry name" value="Acyl-CoA_Oxase/DH_mid-dom_sf"/>
</dbReference>
<dbReference type="SUPFAM" id="SSF56645">
    <property type="entry name" value="Acyl-CoA dehydrogenase NM domain-like"/>
    <property type="match status" value="1"/>
</dbReference>
<dbReference type="GO" id="GO:0005886">
    <property type="term" value="C:plasma membrane"/>
    <property type="evidence" value="ECO:0007669"/>
    <property type="project" value="TreeGrafter"/>
</dbReference>
<dbReference type="PANTHER" id="PTHR43292:SF4">
    <property type="entry name" value="ACYL-COA DEHYDROGENASE FADE34"/>
    <property type="match status" value="1"/>
</dbReference>
<evidence type="ECO:0000256" key="2">
    <source>
        <dbReference type="ARBA" id="ARBA00009347"/>
    </source>
</evidence>
<comment type="cofactor">
    <cofactor evidence="1 6">
        <name>FAD</name>
        <dbReference type="ChEBI" id="CHEBI:57692"/>
    </cofactor>
</comment>
<dbReference type="InterPro" id="IPR006091">
    <property type="entry name" value="Acyl-CoA_Oxase/DH_mid-dom"/>
</dbReference>
<dbReference type="GO" id="GO:0050660">
    <property type="term" value="F:flavin adenine dinucleotide binding"/>
    <property type="evidence" value="ECO:0007669"/>
    <property type="project" value="InterPro"/>
</dbReference>
<evidence type="ECO:0000256" key="7">
    <source>
        <dbReference type="SAM" id="MobiDB-lite"/>
    </source>
</evidence>
<feature type="domain" description="Acyl-CoA dehydrogenase/oxidase N-terminal" evidence="10">
    <location>
        <begin position="27"/>
        <end position="107"/>
    </location>
</feature>
<evidence type="ECO:0000256" key="3">
    <source>
        <dbReference type="ARBA" id="ARBA00022630"/>
    </source>
</evidence>
<dbReference type="Gene3D" id="1.20.140.10">
    <property type="entry name" value="Butyryl-CoA Dehydrogenase, subunit A, domain 3"/>
    <property type="match status" value="1"/>
</dbReference>
<evidence type="ECO:0000256" key="5">
    <source>
        <dbReference type="ARBA" id="ARBA00023002"/>
    </source>
</evidence>
<keyword evidence="12" id="KW-1185">Reference proteome</keyword>
<dbReference type="Gene3D" id="2.40.110.10">
    <property type="entry name" value="Butyryl-CoA Dehydrogenase, subunit A, domain 2"/>
    <property type="match status" value="1"/>
</dbReference>
<evidence type="ECO:0000256" key="6">
    <source>
        <dbReference type="RuleBase" id="RU362125"/>
    </source>
</evidence>